<dbReference type="STRING" id="43335.A0A4U5PRP8"/>
<evidence type="ECO:0000256" key="10">
    <source>
        <dbReference type="ARBA" id="ARBA00022741"/>
    </source>
</evidence>
<dbReference type="InterPro" id="IPR000719">
    <property type="entry name" value="Prot_kinase_dom"/>
</dbReference>
<keyword evidence="16" id="KW-0325">Glycoprotein</keyword>
<dbReference type="PANTHER" id="PTHR48056">
    <property type="entry name" value="LRR RECEPTOR-LIKE SERINE/THREONINE-PROTEIN KINASE-RELATED"/>
    <property type="match status" value="1"/>
</dbReference>
<dbReference type="Pfam" id="PF23598">
    <property type="entry name" value="LRR_14"/>
    <property type="match status" value="1"/>
</dbReference>
<dbReference type="GO" id="GO:0033612">
    <property type="term" value="F:receptor serine/threonine kinase binding"/>
    <property type="evidence" value="ECO:0007669"/>
    <property type="project" value="TreeGrafter"/>
</dbReference>
<evidence type="ECO:0000256" key="2">
    <source>
        <dbReference type="ARBA" id="ARBA00009592"/>
    </source>
</evidence>
<dbReference type="Pfam" id="PF07714">
    <property type="entry name" value="PK_Tyr_Ser-Thr"/>
    <property type="match status" value="1"/>
</dbReference>
<comment type="subcellular location">
    <subcellularLocation>
        <location evidence="1">Membrane</location>
        <topology evidence="1">Single-pass membrane protein</topology>
    </subcellularLocation>
</comment>
<evidence type="ECO:0000313" key="22">
    <source>
        <dbReference type="EMBL" id="TKR99251.1"/>
    </source>
</evidence>
<dbReference type="EMBL" id="RCHU01000641">
    <property type="protein sequence ID" value="TKR99251.1"/>
    <property type="molecule type" value="Genomic_DNA"/>
</dbReference>
<dbReference type="PROSITE" id="PS00107">
    <property type="entry name" value="PROTEIN_KINASE_ATP"/>
    <property type="match status" value="1"/>
</dbReference>
<gene>
    <name evidence="22" type="ORF">D5086_0000196400</name>
</gene>
<dbReference type="AlphaFoldDB" id="A0A4U5PRP8"/>
<dbReference type="InterPro" id="IPR032675">
    <property type="entry name" value="LRR_dom_sf"/>
</dbReference>
<evidence type="ECO:0000259" key="21">
    <source>
        <dbReference type="PROSITE" id="PS50011"/>
    </source>
</evidence>
<evidence type="ECO:0000256" key="4">
    <source>
        <dbReference type="ARBA" id="ARBA00022527"/>
    </source>
</evidence>
<keyword evidence="15 22" id="KW-0675">Receptor</keyword>
<keyword evidence="8" id="KW-0732">Signal</keyword>
<comment type="similarity">
    <text evidence="2">Belongs to the RLP family.</text>
</comment>
<dbReference type="Gene3D" id="1.10.510.10">
    <property type="entry name" value="Transferase(Phosphotransferase) domain 1"/>
    <property type="match status" value="1"/>
</dbReference>
<dbReference type="InterPro" id="IPR001611">
    <property type="entry name" value="Leu-rich_rpt"/>
</dbReference>
<dbReference type="PROSITE" id="PS50011">
    <property type="entry name" value="PROTEIN_KINASE_DOM"/>
    <property type="match status" value="1"/>
</dbReference>
<comment type="caution">
    <text evidence="22">The sequence shown here is derived from an EMBL/GenBank/DDBJ whole genome shotgun (WGS) entry which is preliminary data.</text>
</comment>
<dbReference type="GO" id="GO:0016020">
    <property type="term" value="C:membrane"/>
    <property type="evidence" value="ECO:0007669"/>
    <property type="project" value="UniProtKB-SubCell"/>
</dbReference>
<keyword evidence="13 20" id="KW-1133">Transmembrane helix</keyword>
<dbReference type="InterPro" id="IPR017441">
    <property type="entry name" value="Protein_kinase_ATP_BS"/>
</dbReference>
<accession>A0A4U5PRP8</accession>
<evidence type="ECO:0000256" key="15">
    <source>
        <dbReference type="ARBA" id="ARBA00023170"/>
    </source>
</evidence>
<dbReference type="Pfam" id="PF00560">
    <property type="entry name" value="LRR_1"/>
    <property type="match status" value="1"/>
</dbReference>
<keyword evidence="4" id="KW-0723">Serine/threonine-protein kinase</keyword>
<dbReference type="EC" id="2.7.11.1" evidence="3"/>
<dbReference type="FunFam" id="3.80.10.10:FF:000111">
    <property type="entry name" value="LRR receptor-like serine/threonine-protein kinase ERECTA"/>
    <property type="match status" value="1"/>
</dbReference>
<evidence type="ECO:0000256" key="6">
    <source>
        <dbReference type="ARBA" id="ARBA00022679"/>
    </source>
</evidence>
<organism evidence="22">
    <name type="scientific">Populus alba</name>
    <name type="common">White poplar</name>
    <dbReference type="NCBI Taxonomy" id="43335"/>
    <lineage>
        <taxon>Eukaryota</taxon>
        <taxon>Viridiplantae</taxon>
        <taxon>Streptophyta</taxon>
        <taxon>Embryophyta</taxon>
        <taxon>Tracheophyta</taxon>
        <taxon>Spermatophyta</taxon>
        <taxon>Magnoliopsida</taxon>
        <taxon>eudicotyledons</taxon>
        <taxon>Gunneridae</taxon>
        <taxon>Pentapetalae</taxon>
        <taxon>rosids</taxon>
        <taxon>fabids</taxon>
        <taxon>Malpighiales</taxon>
        <taxon>Salicaceae</taxon>
        <taxon>Saliceae</taxon>
        <taxon>Populus</taxon>
    </lineage>
</organism>
<evidence type="ECO:0000256" key="12">
    <source>
        <dbReference type="ARBA" id="ARBA00022840"/>
    </source>
</evidence>
<proteinExistence type="inferred from homology"/>
<dbReference type="Pfam" id="PF13855">
    <property type="entry name" value="LRR_8"/>
    <property type="match status" value="1"/>
</dbReference>
<comment type="catalytic activity">
    <reaction evidence="18">
        <text>L-seryl-[protein] + ATP = O-phospho-L-seryl-[protein] + ADP + H(+)</text>
        <dbReference type="Rhea" id="RHEA:17989"/>
        <dbReference type="Rhea" id="RHEA-COMP:9863"/>
        <dbReference type="Rhea" id="RHEA-COMP:11604"/>
        <dbReference type="ChEBI" id="CHEBI:15378"/>
        <dbReference type="ChEBI" id="CHEBI:29999"/>
        <dbReference type="ChEBI" id="CHEBI:30616"/>
        <dbReference type="ChEBI" id="CHEBI:83421"/>
        <dbReference type="ChEBI" id="CHEBI:456216"/>
        <dbReference type="EC" id="2.7.11.1"/>
    </reaction>
</comment>
<evidence type="ECO:0000256" key="9">
    <source>
        <dbReference type="ARBA" id="ARBA00022737"/>
    </source>
</evidence>
<dbReference type="Gene3D" id="3.30.200.20">
    <property type="entry name" value="Phosphorylase Kinase, domain 1"/>
    <property type="match status" value="1"/>
</dbReference>
<dbReference type="SUPFAM" id="SSF56112">
    <property type="entry name" value="Protein kinase-like (PK-like)"/>
    <property type="match status" value="1"/>
</dbReference>
<dbReference type="GO" id="GO:0004674">
    <property type="term" value="F:protein serine/threonine kinase activity"/>
    <property type="evidence" value="ECO:0007669"/>
    <property type="project" value="UniProtKB-KW"/>
</dbReference>
<dbReference type="InterPro" id="IPR050647">
    <property type="entry name" value="Plant_LRR-RLKs"/>
</dbReference>
<evidence type="ECO:0000256" key="19">
    <source>
        <dbReference type="PROSITE-ProRule" id="PRU10141"/>
    </source>
</evidence>
<evidence type="ECO:0000256" key="7">
    <source>
        <dbReference type="ARBA" id="ARBA00022692"/>
    </source>
</evidence>
<evidence type="ECO:0000256" key="13">
    <source>
        <dbReference type="ARBA" id="ARBA00022989"/>
    </source>
</evidence>
<evidence type="ECO:0000256" key="17">
    <source>
        <dbReference type="ARBA" id="ARBA00047899"/>
    </source>
</evidence>
<dbReference type="FunFam" id="3.80.10.10:FF:000905">
    <property type="entry name" value="Receptor-like protein kinase 7"/>
    <property type="match status" value="1"/>
</dbReference>
<keyword evidence="6" id="KW-0808">Transferase</keyword>
<dbReference type="InterPro" id="IPR055414">
    <property type="entry name" value="LRR_R13L4/SHOC2-like"/>
</dbReference>
<evidence type="ECO:0000256" key="1">
    <source>
        <dbReference type="ARBA" id="ARBA00004167"/>
    </source>
</evidence>
<keyword evidence="11 22" id="KW-0418">Kinase</keyword>
<evidence type="ECO:0000256" key="5">
    <source>
        <dbReference type="ARBA" id="ARBA00022614"/>
    </source>
</evidence>
<keyword evidence="7 20" id="KW-0812">Transmembrane</keyword>
<protein>
    <recommendedName>
        <fullName evidence="3">non-specific serine/threonine protein kinase</fullName>
        <ecNumber evidence="3">2.7.11.1</ecNumber>
    </recommendedName>
</protein>
<dbReference type="InterPro" id="IPR001245">
    <property type="entry name" value="Ser-Thr/Tyr_kinase_cat_dom"/>
</dbReference>
<evidence type="ECO:0000256" key="18">
    <source>
        <dbReference type="ARBA" id="ARBA00048679"/>
    </source>
</evidence>
<dbReference type="FunFam" id="3.30.200.20:FF:000540">
    <property type="entry name" value="Receptor-like protein kinase HAIKU2"/>
    <property type="match status" value="1"/>
</dbReference>
<dbReference type="GO" id="GO:0005524">
    <property type="term" value="F:ATP binding"/>
    <property type="evidence" value="ECO:0007669"/>
    <property type="project" value="UniProtKB-UniRule"/>
</dbReference>
<comment type="catalytic activity">
    <reaction evidence="17">
        <text>L-threonyl-[protein] + ATP = O-phospho-L-threonyl-[protein] + ADP + H(+)</text>
        <dbReference type="Rhea" id="RHEA:46608"/>
        <dbReference type="Rhea" id="RHEA-COMP:11060"/>
        <dbReference type="Rhea" id="RHEA-COMP:11605"/>
        <dbReference type="ChEBI" id="CHEBI:15378"/>
        <dbReference type="ChEBI" id="CHEBI:30013"/>
        <dbReference type="ChEBI" id="CHEBI:30616"/>
        <dbReference type="ChEBI" id="CHEBI:61977"/>
        <dbReference type="ChEBI" id="CHEBI:456216"/>
        <dbReference type="EC" id="2.7.11.1"/>
    </reaction>
</comment>
<dbReference type="PANTHER" id="PTHR48056:SF41">
    <property type="entry name" value="RECEPTOR-LIKE PROTEIN KINASE HAIKU2"/>
    <property type="match status" value="1"/>
</dbReference>
<feature type="binding site" evidence="19">
    <location>
        <position position="505"/>
    </location>
    <ligand>
        <name>ATP</name>
        <dbReference type="ChEBI" id="CHEBI:30616"/>
    </ligand>
</feature>
<evidence type="ECO:0000256" key="20">
    <source>
        <dbReference type="SAM" id="Phobius"/>
    </source>
</evidence>
<reference evidence="22" key="1">
    <citation type="submission" date="2018-10" db="EMBL/GenBank/DDBJ databases">
        <title>Population genomic analysis revealed the cold adaptation of white poplar.</title>
        <authorList>
            <person name="Liu Y.-J."/>
        </authorList>
    </citation>
    <scope>NUCLEOTIDE SEQUENCE [LARGE SCALE GENOMIC DNA]</scope>
    <source>
        <strain evidence="22">PAL-ZL1</strain>
    </source>
</reference>
<dbReference type="FunFam" id="3.80.10.10:FF:000769">
    <property type="entry name" value="Receptor-like protein kinase 7 isoform A"/>
    <property type="match status" value="1"/>
</dbReference>
<evidence type="ECO:0000256" key="3">
    <source>
        <dbReference type="ARBA" id="ARBA00012513"/>
    </source>
</evidence>
<keyword evidence="9" id="KW-0677">Repeat</keyword>
<dbReference type="InterPro" id="IPR011009">
    <property type="entry name" value="Kinase-like_dom_sf"/>
</dbReference>
<name>A0A4U5PRP8_POPAL</name>
<sequence length="692" mass="76513">MEVAAKMTVSLALSIGDNSFNRAPFPNEVVKLTKLNWLYMTDCSIEGTIPEEIGNLIELTNMELSNNYLSGEIPSQIVKLRNLWQLELFNNSLTGKLPVGFGNLTKLEKFDASMNNLEGDLSELRFLTNLVSLQLYENEFSGEIPAEFGEFKKLVNISLYRNQLTDMCKKGTMTRLLVLQNNLTGEIPAGYANCNTLLRFRVGKNRLSGKVPAGIWGLPEANIIDIEMNQFEGPVTSDIGNAKALGQLLLGNNRLSGELPEEISKATSLVTVQLNDNLFSGKIPNKIGELKQLSSLHLENNMFSGSIPDSLGSCYSLTDVSMAHNSLSGEIPSTLGHLPTLNSLNLSENEISGQIPGSLSSLRLSLLDLSHNRLSGPIPQSLSIEAYNGSFTGNPGLCSRTISSFQRCYPKSSISKEVRTLILCFSVGSMILLASLACFYHLKKREKYRDRSLKEESWDLKSFHVLTFTEDEILDSIKQENLIGKGGSGNVYRVALANGKELAVKHIWTANSTSTKKSRSTTPILGKEAGKSKEFDAEVETLSSIRHVNVVKLYCSITKYGYTYKVNEKSDVYSFGVVLMELVSGKRAIEPEYGDNNDIVDWVSSKLKTKQSVFSTVDSRIPEAFKEDAVKVLRIAILCTARLPAMRPAMRSVVQMLEEAEPCKLVSIAISKDGALDMRKEVRDTEKYNPDQ</sequence>
<keyword evidence="12 19" id="KW-0067">ATP-binding</keyword>
<evidence type="ECO:0000256" key="16">
    <source>
        <dbReference type="ARBA" id="ARBA00023180"/>
    </source>
</evidence>
<keyword evidence="10 19" id="KW-0547">Nucleotide-binding</keyword>
<dbReference type="GO" id="GO:0009791">
    <property type="term" value="P:post-embryonic development"/>
    <property type="evidence" value="ECO:0007669"/>
    <property type="project" value="UniProtKB-ARBA"/>
</dbReference>
<dbReference type="SUPFAM" id="SSF52058">
    <property type="entry name" value="L domain-like"/>
    <property type="match status" value="2"/>
</dbReference>
<dbReference type="Gene3D" id="3.80.10.10">
    <property type="entry name" value="Ribonuclease Inhibitor"/>
    <property type="match status" value="2"/>
</dbReference>
<evidence type="ECO:0000256" key="11">
    <source>
        <dbReference type="ARBA" id="ARBA00022777"/>
    </source>
</evidence>
<feature type="transmembrane region" description="Helical" evidence="20">
    <location>
        <begin position="420"/>
        <end position="442"/>
    </location>
</feature>
<feature type="domain" description="Protein kinase" evidence="21">
    <location>
        <begin position="477"/>
        <end position="692"/>
    </location>
</feature>
<evidence type="ECO:0000256" key="14">
    <source>
        <dbReference type="ARBA" id="ARBA00023136"/>
    </source>
</evidence>
<evidence type="ECO:0000256" key="8">
    <source>
        <dbReference type="ARBA" id="ARBA00022729"/>
    </source>
</evidence>
<keyword evidence="5" id="KW-0433">Leucine-rich repeat</keyword>
<keyword evidence="14 20" id="KW-0472">Membrane</keyword>